<dbReference type="AlphaFoldDB" id="A0ABD0JB13"/>
<evidence type="ECO:0000256" key="1">
    <source>
        <dbReference type="SAM" id="SignalP"/>
    </source>
</evidence>
<organism evidence="2 3">
    <name type="scientific">Batillaria attramentaria</name>
    <dbReference type="NCBI Taxonomy" id="370345"/>
    <lineage>
        <taxon>Eukaryota</taxon>
        <taxon>Metazoa</taxon>
        <taxon>Spiralia</taxon>
        <taxon>Lophotrochozoa</taxon>
        <taxon>Mollusca</taxon>
        <taxon>Gastropoda</taxon>
        <taxon>Caenogastropoda</taxon>
        <taxon>Sorbeoconcha</taxon>
        <taxon>Cerithioidea</taxon>
        <taxon>Batillariidae</taxon>
        <taxon>Batillaria</taxon>
    </lineage>
</organism>
<gene>
    <name evidence="2" type="ORF">BaRGS_00036619</name>
</gene>
<sequence>MSSPLLCMLALASMATTASATVVLPGGYVLVFRATAGITDKVYEAYTNVGYNDDHRIGMPCGCVSVNGNESCDRHYRSSLLDAWPSNVRVSWYLGGQEEAYIEFDGTGSTYLNWFSASNVDSSTWTDLGTETNNFFTIEGHSTSTIDRRFFINRNYGGCGVDKGWSVVLEESDACSWGQSLQYPAFLYSSKTTYAEWNTAADVGSADVLVIGVKFLSPVDI</sequence>
<evidence type="ECO:0000313" key="2">
    <source>
        <dbReference type="EMBL" id="KAK7468155.1"/>
    </source>
</evidence>
<keyword evidence="3" id="KW-1185">Reference proteome</keyword>
<keyword evidence="1" id="KW-0732">Signal</keyword>
<dbReference type="EMBL" id="JACVVK020000521">
    <property type="protein sequence ID" value="KAK7468155.1"/>
    <property type="molecule type" value="Genomic_DNA"/>
</dbReference>
<name>A0ABD0JB13_9CAEN</name>
<accession>A0ABD0JB13</accession>
<feature type="signal peptide" evidence="1">
    <location>
        <begin position="1"/>
        <end position="20"/>
    </location>
</feature>
<comment type="caution">
    <text evidence="2">The sequence shown here is derived from an EMBL/GenBank/DDBJ whole genome shotgun (WGS) entry which is preliminary data.</text>
</comment>
<protein>
    <submittedName>
        <fullName evidence="2">Uncharacterized protein</fullName>
    </submittedName>
</protein>
<dbReference type="Proteomes" id="UP001519460">
    <property type="component" value="Unassembled WGS sequence"/>
</dbReference>
<evidence type="ECO:0000313" key="3">
    <source>
        <dbReference type="Proteomes" id="UP001519460"/>
    </source>
</evidence>
<proteinExistence type="predicted"/>
<reference evidence="2 3" key="1">
    <citation type="journal article" date="2023" name="Sci. Data">
        <title>Genome assembly of the Korean intertidal mud-creeper Batillaria attramentaria.</title>
        <authorList>
            <person name="Patra A.K."/>
            <person name="Ho P.T."/>
            <person name="Jun S."/>
            <person name="Lee S.J."/>
            <person name="Kim Y."/>
            <person name="Won Y.J."/>
        </authorList>
    </citation>
    <scope>NUCLEOTIDE SEQUENCE [LARGE SCALE GENOMIC DNA]</scope>
    <source>
        <strain evidence="2">Wonlab-2016</strain>
    </source>
</reference>
<feature type="chain" id="PRO_5044794293" evidence="1">
    <location>
        <begin position="21"/>
        <end position="221"/>
    </location>
</feature>